<evidence type="ECO:0000313" key="3">
    <source>
        <dbReference type="Proteomes" id="UP000276215"/>
    </source>
</evidence>
<dbReference type="OrthoDB" id="5462704at2759"/>
<keyword evidence="3" id="KW-1185">Reference proteome</keyword>
<dbReference type="Proteomes" id="UP000276215">
    <property type="component" value="Unassembled WGS sequence"/>
</dbReference>
<dbReference type="AlphaFoldDB" id="A0A3N4K311"/>
<accession>A0A3N4K311</accession>
<reference evidence="2 3" key="1">
    <citation type="journal article" date="2018" name="Nat. Ecol. Evol.">
        <title>Pezizomycetes genomes reveal the molecular basis of ectomycorrhizal truffle lifestyle.</title>
        <authorList>
            <person name="Murat C."/>
            <person name="Payen T."/>
            <person name="Noel B."/>
            <person name="Kuo A."/>
            <person name="Morin E."/>
            <person name="Chen J."/>
            <person name="Kohler A."/>
            <person name="Krizsan K."/>
            <person name="Balestrini R."/>
            <person name="Da Silva C."/>
            <person name="Montanini B."/>
            <person name="Hainaut M."/>
            <person name="Levati E."/>
            <person name="Barry K.W."/>
            <person name="Belfiori B."/>
            <person name="Cichocki N."/>
            <person name="Clum A."/>
            <person name="Dockter R.B."/>
            <person name="Fauchery L."/>
            <person name="Guy J."/>
            <person name="Iotti M."/>
            <person name="Le Tacon F."/>
            <person name="Lindquist E.A."/>
            <person name="Lipzen A."/>
            <person name="Malagnac F."/>
            <person name="Mello A."/>
            <person name="Molinier V."/>
            <person name="Miyauchi S."/>
            <person name="Poulain J."/>
            <person name="Riccioni C."/>
            <person name="Rubini A."/>
            <person name="Sitrit Y."/>
            <person name="Splivallo R."/>
            <person name="Traeger S."/>
            <person name="Wang M."/>
            <person name="Zifcakova L."/>
            <person name="Wipf D."/>
            <person name="Zambonelli A."/>
            <person name="Paolocci F."/>
            <person name="Nowrousian M."/>
            <person name="Ottonello S."/>
            <person name="Baldrian P."/>
            <person name="Spatafora J.W."/>
            <person name="Henrissat B."/>
            <person name="Nagy L.G."/>
            <person name="Aury J.M."/>
            <person name="Wincker P."/>
            <person name="Grigoriev I.V."/>
            <person name="Bonfante P."/>
            <person name="Martin F.M."/>
        </authorList>
    </citation>
    <scope>NUCLEOTIDE SEQUENCE [LARGE SCALE GENOMIC DNA]</scope>
    <source>
        <strain evidence="2 3">120613-1</strain>
    </source>
</reference>
<protein>
    <submittedName>
        <fullName evidence="2">Uncharacterized protein</fullName>
    </submittedName>
</protein>
<evidence type="ECO:0000256" key="1">
    <source>
        <dbReference type="SAM" id="MobiDB-lite"/>
    </source>
</evidence>
<sequence length="51" mass="5711">MRGLSLIDGLKENVMKDPSIQETPITRMVEADLRSENSDVSHVDQNKLRGS</sequence>
<proteinExistence type="predicted"/>
<organism evidence="2 3">
    <name type="scientific">Choiromyces venosus 120613-1</name>
    <dbReference type="NCBI Taxonomy" id="1336337"/>
    <lineage>
        <taxon>Eukaryota</taxon>
        <taxon>Fungi</taxon>
        <taxon>Dikarya</taxon>
        <taxon>Ascomycota</taxon>
        <taxon>Pezizomycotina</taxon>
        <taxon>Pezizomycetes</taxon>
        <taxon>Pezizales</taxon>
        <taxon>Tuberaceae</taxon>
        <taxon>Choiromyces</taxon>
    </lineage>
</organism>
<name>A0A3N4K311_9PEZI</name>
<dbReference type="EMBL" id="ML120356">
    <property type="protein sequence ID" value="RPB04957.1"/>
    <property type="molecule type" value="Genomic_DNA"/>
</dbReference>
<feature type="region of interest" description="Disordered" evidence="1">
    <location>
        <begin position="32"/>
        <end position="51"/>
    </location>
</feature>
<evidence type="ECO:0000313" key="2">
    <source>
        <dbReference type="EMBL" id="RPB04957.1"/>
    </source>
</evidence>
<gene>
    <name evidence="2" type="ORF">L873DRAFT_1798829</name>
</gene>